<protein>
    <submittedName>
        <fullName evidence="1">Uncharacterized protein</fullName>
    </submittedName>
</protein>
<sequence length="335" mass="37486">MPNNQGQQTNPVDSIDYEAIVEKYPWIVARDQKTIISPDADGILCGLLMSHYYGWEIVGYYDGKALALKQGLSMQECIFLDIEIFRAGVRSVGHHIIELAHHAPPNNWLTFKPQLDGCINPNMIRGVDYWNSHYHFKYPMATIHLLVGILNANSAISIPQSALVPLLHADGLANILISRYTDNLLSWMKYLGINLEEHPLHWLFFHNMRIVDLMQELANFYSGIGTGRQGRIDKISISDSKGNITLSPDGTVYKFSDELVTKATGFLDYLADKTQWEFKSDAWQFNNLSVYSFSKGVAKPTQSAYAGVIGQNPLSLAITSTDGIQYTVEGPDNAP</sequence>
<name>A0A1F4NQL0_UNCK3</name>
<dbReference type="EMBL" id="METD01000001">
    <property type="protein sequence ID" value="OGB73754.1"/>
    <property type="molecule type" value="Genomic_DNA"/>
</dbReference>
<comment type="caution">
    <text evidence="1">The sequence shown here is derived from an EMBL/GenBank/DDBJ whole genome shotgun (WGS) entry which is preliminary data.</text>
</comment>
<evidence type="ECO:0000313" key="1">
    <source>
        <dbReference type="EMBL" id="OGB73754.1"/>
    </source>
</evidence>
<gene>
    <name evidence="1" type="ORF">A3K51_02900</name>
</gene>
<evidence type="ECO:0000313" key="2">
    <source>
        <dbReference type="Proteomes" id="UP000178085"/>
    </source>
</evidence>
<organism evidence="1 2">
    <name type="scientific">candidate division Kazan bacterium RIFCSPLOWO2_01_FULL_45_19</name>
    <dbReference type="NCBI Taxonomy" id="1798538"/>
    <lineage>
        <taxon>Bacteria</taxon>
        <taxon>Bacteria division Kazan-3B-28</taxon>
    </lineage>
</organism>
<dbReference type="AlphaFoldDB" id="A0A1F4NQL0"/>
<reference evidence="1 2" key="1">
    <citation type="journal article" date="2016" name="Nat. Commun.">
        <title>Thousands of microbial genomes shed light on interconnected biogeochemical processes in an aquifer system.</title>
        <authorList>
            <person name="Anantharaman K."/>
            <person name="Brown C.T."/>
            <person name="Hug L.A."/>
            <person name="Sharon I."/>
            <person name="Castelle C.J."/>
            <person name="Probst A.J."/>
            <person name="Thomas B.C."/>
            <person name="Singh A."/>
            <person name="Wilkins M.J."/>
            <person name="Karaoz U."/>
            <person name="Brodie E.L."/>
            <person name="Williams K.H."/>
            <person name="Hubbard S.S."/>
            <person name="Banfield J.F."/>
        </authorList>
    </citation>
    <scope>NUCLEOTIDE SEQUENCE [LARGE SCALE GENOMIC DNA]</scope>
</reference>
<accession>A0A1F4NQL0</accession>
<proteinExistence type="predicted"/>
<dbReference type="Proteomes" id="UP000178085">
    <property type="component" value="Unassembled WGS sequence"/>
</dbReference>